<comment type="similarity">
    <text evidence="2">Belongs to the cytochrome P450 family.</text>
</comment>
<keyword evidence="7" id="KW-0503">Monooxygenase</keyword>
<dbReference type="STRING" id="71139.A0A059A812"/>
<evidence type="ECO:0000256" key="2">
    <source>
        <dbReference type="ARBA" id="ARBA00010617"/>
    </source>
</evidence>
<evidence type="ECO:0000256" key="4">
    <source>
        <dbReference type="ARBA" id="ARBA00022723"/>
    </source>
</evidence>
<dbReference type="GO" id="GO:0016705">
    <property type="term" value="F:oxidoreductase activity, acting on paired donors, with incorporation or reduction of molecular oxygen"/>
    <property type="evidence" value="ECO:0007669"/>
    <property type="project" value="InterPro"/>
</dbReference>
<comment type="cofactor">
    <cofactor evidence="1 8">
        <name>heme</name>
        <dbReference type="ChEBI" id="CHEBI:30413"/>
    </cofactor>
</comment>
<keyword evidence="4 8" id="KW-0479">Metal-binding</keyword>
<protein>
    <recommendedName>
        <fullName evidence="10">Cytochrome P450</fullName>
    </recommendedName>
</protein>
<gene>
    <name evidence="9" type="ORF">EUGRSUZ_K03297</name>
</gene>
<dbReference type="Gramene" id="KCW49816">
    <property type="protein sequence ID" value="KCW49816"/>
    <property type="gene ID" value="EUGRSUZ_K03297"/>
</dbReference>
<dbReference type="Gene3D" id="1.10.630.10">
    <property type="entry name" value="Cytochrome P450"/>
    <property type="match status" value="1"/>
</dbReference>
<dbReference type="InterPro" id="IPR001128">
    <property type="entry name" value="Cyt_P450"/>
</dbReference>
<dbReference type="InterPro" id="IPR002401">
    <property type="entry name" value="Cyt_P450_E_grp-I"/>
</dbReference>
<dbReference type="InParanoid" id="A0A059A812"/>
<evidence type="ECO:0000256" key="7">
    <source>
        <dbReference type="ARBA" id="ARBA00023033"/>
    </source>
</evidence>
<dbReference type="PANTHER" id="PTHR24296">
    <property type="entry name" value="CYTOCHROME P450"/>
    <property type="match status" value="1"/>
</dbReference>
<dbReference type="eggNOG" id="KOG0157">
    <property type="taxonomic scope" value="Eukaryota"/>
</dbReference>
<dbReference type="InterPro" id="IPR036396">
    <property type="entry name" value="Cyt_P450_sf"/>
</dbReference>
<evidence type="ECO:0000256" key="8">
    <source>
        <dbReference type="PIRSR" id="PIRSR602401-1"/>
    </source>
</evidence>
<dbReference type="GO" id="GO:0004497">
    <property type="term" value="F:monooxygenase activity"/>
    <property type="evidence" value="ECO:0007669"/>
    <property type="project" value="UniProtKB-KW"/>
</dbReference>
<keyword evidence="3 8" id="KW-0349">Heme</keyword>
<keyword evidence="5" id="KW-0560">Oxidoreductase</keyword>
<dbReference type="Pfam" id="PF00067">
    <property type="entry name" value="p450"/>
    <property type="match status" value="1"/>
</dbReference>
<evidence type="ECO:0000256" key="1">
    <source>
        <dbReference type="ARBA" id="ARBA00001971"/>
    </source>
</evidence>
<reference evidence="9" key="1">
    <citation type="submission" date="2013-07" db="EMBL/GenBank/DDBJ databases">
        <title>The genome of Eucalyptus grandis.</title>
        <authorList>
            <person name="Schmutz J."/>
            <person name="Hayes R."/>
            <person name="Myburg A."/>
            <person name="Tuskan G."/>
            <person name="Grattapaglia D."/>
            <person name="Rokhsar D.S."/>
        </authorList>
    </citation>
    <scope>NUCLEOTIDE SEQUENCE</scope>
    <source>
        <tissue evidence="9">Leaf extractions</tissue>
    </source>
</reference>
<dbReference type="EMBL" id="KK198763">
    <property type="protein sequence ID" value="KCW49816.1"/>
    <property type="molecule type" value="Genomic_DNA"/>
</dbReference>
<evidence type="ECO:0008006" key="10">
    <source>
        <dbReference type="Google" id="ProtNLM"/>
    </source>
</evidence>
<evidence type="ECO:0000313" key="9">
    <source>
        <dbReference type="EMBL" id="KCW49816.1"/>
    </source>
</evidence>
<dbReference type="AlphaFoldDB" id="A0A059A812"/>
<accession>A0A059A812</accession>
<dbReference type="PRINTS" id="PR00463">
    <property type="entry name" value="EP450I"/>
</dbReference>
<keyword evidence="6 8" id="KW-0408">Iron</keyword>
<proteinExistence type="inferred from homology"/>
<dbReference type="OMA" id="HGWMARV"/>
<dbReference type="GO" id="GO:0020037">
    <property type="term" value="F:heme binding"/>
    <property type="evidence" value="ECO:0007669"/>
    <property type="project" value="InterPro"/>
</dbReference>
<organism evidence="9">
    <name type="scientific">Eucalyptus grandis</name>
    <name type="common">Flooded gum</name>
    <dbReference type="NCBI Taxonomy" id="71139"/>
    <lineage>
        <taxon>Eukaryota</taxon>
        <taxon>Viridiplantae</taxon>
        <taxon>Streptophyta</taxon>
        <taxon>Embryophyta</taxon>
        <taxon>Tracheophyta</taxon>
        <taxon>Spermatophyta</taxon>
        <taxon>Magnoliopsida</taxon>
        <taxon>eudicotyledons</taxon>
        <taxon>Gunneridae</taxon>
        <taxon>Pentapetalae</taxon>
        <taxon>rosids</taxon>
        <taxon>malvids</taxon>
        <taxon>Myrtales</taxon>
        <taxon>Myrtaceae</taxon>
        <taxon>Myrtoideae</taxon>
        <taxon>Eucalypteae</taxon>
        <taxon>Eucalyptus</taxon>
    </lineage>
</organism>
<evidence type="ECO:0000256" key="3">
    <source>
        <dbReference type="ARBA" id="ARBA00022617"/>
    </source>
</evidence>
<sequence>MLSSRTEHLVPLVDTDVVACGSPPPLSVSLSRFESAVFKQRIIGALTCPKYEGIICHWKREYGIYMKEYSGFLKSYDDQKQANEILKTHQKNALFFFKPSPPRPPSSSSSKNLPRVYPIGTADLIRNSPSSATYVFHRPLSHCQVITGNPANVQHILKTHFGNYEKGGVIKTTFRDLLGDGIFNVSSHEFKIRSLRKFFETVVDAELKKRLLPLLAFAAKSRAVMDMQDILQRFAFDNICKIAFGYDAEYLSPSLPQPSAKFAEAFEDAVKISTERLVELLSVIRRIKRFFNIGSKKRLQELSEKSSIAEDLLSQFLSSGYSNVDFVIDIVISFILTGRDTTSAALTWYFWLLHKNPELEAKIWGEIMEKSDAHLTGYDDVKEMVYTHASLCESIRIYPPVPLDTREAVRDDVLEDGTVVKKGTWVTYHPYAMGRLEELWGKDWPEFRPERWLKAAEDGGEKWVFLGRDMICLGKDMAFLQMKRVVAGVLRQFKVVPAEEEGAEPVFHSYLASKRRAGFPVRIEVRE</sequence>
<feature type="binding site" description="axial binding residue" evidence="8">
    <location>
        <position position="472"/>
    </location>
    <ligand>
        <name>heme</name>
        <dbReference type="ChEBI" id="CHEBI:30413"/>
    </ligand>
    <ligandPart>
        <name>Fe</name>
        <dbReference type="ChEBI" id="CHEBI:18248"/>
    </ligandPart>
</feature>
<evidence type="ECO:0000256" key="6">
    <source>
        <dbReference type="ARBA" id="ARBA00023004"/>
    </source>
</evidence>
<dbReference type="PRINTS" id="PR00385">
    <property type="entry name" value="P450"/>
</dbReference>
<evidence type="ECO:0000256" key="5">
    <source>
        <dbReference type="ARBA" id="ARBA00023002"/>
    </source>
</evidence>
<name>A0A059A812_EUCGR</name>
<dbReference type="SUPFAM" id="SSF48264">
    <property type="entry name" value="Cytochrome P450"/>
    <property type="match status" value="1"/>
</dbReference>
<dbReference type="GO" id="GO:0005506">
    <property type="term" value="F:iron ion binding"/>
    <property type="evidence" value="ECO:0007669"/>
    <property type="project" value="InterPro"/>
</dbReference>